<protein>
    <recommendedName>
        <fullName evidence="4">Transmembrane protein</fullName>
    </recommendedName>
</protein>
<proteinExistence type="predicted"/>
<organism evidence="2 3">
    <name type="scientific">Ramlibacter rhizophilus</name>
    <dbReference type="NCBI Taxonomy" id="1781167"/>
    <lineage>
        <taxon>Bacteria</taxon>
        <taxon>Pseudomonadati</taxon>
        <taxon>Pseudomonadota</taxon>
        <taxon>Betaproteobacteria</taxon>
        <taxon>Burkholderiales</taxon>
        <taxon>Comamonadaceae</taxon>
        <taxon>Ramlibacter</taxon>
    </lineage>
</organism>
<comment type="caution">
    <text evidence="2">The sequence shown here is derived from an EMBL/GenBank/DDBJ whole genome shotgun (WGS) entry which is preliminary data.</text>
</comment>
<accession>A0A4Z0BJY8</accession>
<reference evidence="2 3" key="1">
    <citation type="submission" date="2019-03" db="EMBL/GenBank/DDBJ databases">
        <title>Ramlibacter rhizophilus CCTCC AB2015357, whole genome shotgun sequence.</title>
        <authorList>
            <person name="Zhang X."/>
            <person name="Feng G."/>
            <person name="Zhu H."/>
        </authorList>
    </citation>
    <scope>NUCLEOTIDE SEQUENCE [LARGE SCALE GENOMIC DNA]</scope>
    <source>
        <strain evidence="2 3">CCTCC AB2015357</strain>
    </source>
</reference>
<evidence type="ECO:0000256" key="1">
    <source>
        <dbReference type="SAM" id="Phobius"/>
    </source>
</evidence>
<evidence type="ECO:0000313" key="2">
    <source>
        <dbReference type="EMBL" id="TFY99632.1"/>
    </source>
</evidence>
<gene>
    <name evidence="2" type="ORF">EZ242_10815</name>
</gene>
<evidence type="ECO:0008006" key="4">
    <source>
        <dbReference type="Google" id="ProtNLM"/>
    </source>
</evidence>
<dbReference type="AlphaFoldDB" id="A0A4Z0BJY8"/>
<dbReference type="OrthoDB" id="5405464at2"/>
<dbReference type="Proteomes" id="UP000297564">
    <property type="component" value="Unassembled WGS sequence"/>
</dbReference>
<dbReference type="RefSeq" id="WP_135285175.1">
    <property type="nucleotide sequence ID" value="NZ_SMLL01000004.1"/>
</dbReference>
<keyword evidence="3" id="KW-1185">Reference proteome</keyword>
<feature type="transmembrane region" description="Helical" evidence="1">
    <location>
        <begin position="22"/>
        <end position="44"/>
    </location>
</feature>
<keyword evidence="1" id="KW-1133">Transmembrane helix</keyword>
<keyword evidence="1" id="KW-0812">Transmembrane</keyword>
<evidence type="ECO:0000313" key="3">
    <source>
        <dbReference type="Proteomes" id="UP000297564"/>
    </source>
</evidence>
<keyword evidence="1" id="KW-0472">Membrane</keyword>
<sequence length="117" mass="13531">MNNPRPLVIDQKTSNDRLVMHVLYGMHTVAWLSLGTLAIIAVVVNYIKRGDEHDPLYLAHHGYMISTFWWTVFWLVITSPLYLLFVLPGMAAHTVVGLWYLYRCIRGWLRFSNGSIP</sequence>
<dbReference type="EMBL" id="SMLL01000004">
    <property type="protein sequence ID" value="TFY99632.1"/>
    <property type="molecule type" value="Genomic_DNA"/>
</dbReference>
<feature type="transmembrane region" description="Helical" evidence="1">
    <location>
        <begin position="82"/>
        <end position="102"/>
    </location>
</feature>
<feature type="transmembrane region" description="Helical" evidence="1">
    <location>
        <begin position="56"/>
        <end position="76"/>
    </location>
</feature>
<name>A0A4Z0BJY8_9BURK</name>